<sequence>MGTDEKGRKSKKKDERKSEMSKGMGRAFNTPLGVYFKAESSLARFELSQTTPSEQHALLANQTARALLTNDVSTSTCPTLCLYRLLAYEAPSINGGTQSILYVREGIGEFVPMGYQLIDSTPIYCSKLPSFCGANVPFYRYYRLNTTAIHHAYSFNISLTIPPFFVPEGIPLCYMWGSVPRISRQPAAPLSLVSDAQLVDLTLYVNNKEGSFFDTYLTTKTASEVAGKGYRKVRVFGQVLTQPDPECHSLRILRQAIDDQPTGVFKRYDSKLIANHTSEQLNLPYEKYAYDGEQFYCAATHGACGATVPLYKFFNYLKIDSEYSTTFQIPYGAVAYPKYNQPLCYIWSPTYEYVEEGSGDLLDSSSDPLDGSGELLEENSGQGSGIDLITNV</sequence>
<protein>
    <submittedName>
        <fullName evidence="2">Uncharacterized protein</fullName>
    </submittedName>
</protein>
<feature type="region of interest" description="Disordered" evidence="1">
    <location>
        <begin position="1"/>
        <end position="25"/>
    </location>
</feature>
<dbReference type="AlphaFoldDB" id="A0A2A2KVL7"/>
<gene>
    <name evidence="2" type="ORF">WR25_07855</name>
</gene>
<accession>A0A2A2KVL7</accession>
<dbReference type="Proteomes" id="UP000218231">
    <property type="component" value="Unassembled WGS sequence"/>
</dbReference>
<organism evidence="2 3">
    <name type="scientific">Diploscapter pachys</name>
    <dbReference type="NCBI Taxonomy" id="2018661"/>
    <lineage>
        <taxon>Eukaryota</taxon>
        <taxon>Metazoa</taxon>
        <taxon>Ecdysozoa</taxon>
        <taxon>Nematoda</taxon>
        <taxon>Chromadorea</taxon>
        <taxon>Rhabditida</taxon>
        <taxon>Rhabditina</taxon>
        <taxon>Rhabditomorpha</taxon>
        <taxon>Rhabditoidea</taxon>
        <taxon>Rhabditidae</taxon>
        <taxon>Diploscapter</taxon>
    </lineage>
</organism>
<feature type="compositionally biased region" description="Basic and acidic residues" evidence="1">
    <location>
        <begin position="1"/>
        <end position="20"/>
    </location>
</feature>
<evidence type="ECO:0000313" key="2">
    <source>
        <dbReference type="EMBL" id="PAV77968.1"/>
    </source>
</evidence>
<reference evidence="2 3" key="1">
    <citation type="journal article" date="2017" name="Curr. Biol.">
        <title>Genome architecture and evolution of a unichromosomal asexual nematode.</title>
        <authorList>
            <person name="Fradin H."/>
            <person name="Zegar C."/>
            <person name="Gutwein M."/>
            <person name="Lucas J."/>
            <person name="Kovtun M."/>
            <person name="Corcoran D."/>
            <person name="Baugh L.R."/>
            <person name="Kiontke K."/>
            <person name="Gunsalus K."/>
            <person name="Fitch D.H."/>
            <person name="Piano F."/>
        </authorList>
    </citation>
    <scope>NUCLEOTIDE SEQUENCE [LARGE SCALE GENOMIC DNA]</scope>
    <source>
        <strain evidence="2">PF1309</strain>
    </source>
</reference>
<name>A0A2A2KVL7_9BILA</name>
<dbReference type="EMBL" id="LIAE01007635">
    <property type="protein sequence ID" value="PAV77968.1"/>
    <property type="molecule type" value="Genomic_DNA"/>
</dbReference>
<comment type="caution">
    <text evidence="2">The sequence shown here is derived from an EMBL/GenBank/DDBJ whole genome shotgun (WGS) entry which is preliminary data.</text>
</comment>
<evidence type="ECO:0000256" key="1">
    <source>
        <dbReference type="SAM" id="MobiDB-lite"/>
    </source>
</evidence>
<keyword evidence="3" id="KW-1185">Reference proteome</keyword>
<proteinExistence type="predicted"/>
<dbReference type="OrthoDB" id="5866184at2759"/>
<dbReference type="STRING" id="2018661.A0A2A2KVL7"/>
<feature type="region of interest" description="Disordered" evidence="1">
    <location>
        <begin position="361"/>
        <end position="392"/>
    </location>
</feature>
<evidence type="ECO:0000313" key="3">
    <source>
        <dbReference type="Proteomes" id="UP000218231"/>
    </source>
</evidence>
<feature type="compositionally biased region" description="Low complexity" evidence="1">
    <location>
        <begin position="361"/>
        <end position="374"/>
    </location>
</feature>